<sequence>MTRYGVNGRPSTVEVNAFELRWLPKNIYLYDGDRSGRPIKFSTEKGVELIQRLQNQVDPASFPHHSAFDGKRLLFALHQLPFGQRTFQVPLDHNSNKILQVTITFVKDIHLGLLQNVLAGRFQGQPQAVSADVSVCLSMLQLFLQAAPRMAPGVLFKGNSIYPRPNHPPTVPPLNFRDGLFQSSRMTMNRLILNIDPTVAPVLPAETLTSACARYLGVSNPRDLARDLDKLRQFFRGVKVSTLIGNRVTRARPIRDLVDNVAQVRFDEAGVPTTVGAYFARTHNIPIPPGTIGVRIGRHEVFPIFVCNVPEQIYKPRLQPEHIRKVLELVPRNPQERLQRIQAGRNMLGHHNSVFLTGARVEIGNTPLTLNGRFLDPPNIAVGAPGPRQPPQQISLQRPGTWDMMNKRLYQTKNVHWTCVVMNLTGHRQSTSMADFLVDLVELMQAKVIKQEPAPYIQDFAAHSLVDQAMNEAIHRTRARHEEVLVLVFLADPAVGLYEQVKRVGDILAGVPTQCIRWSRKLQNDAAQHRCSQYQHNLILKINGKLGGINHVPISPGMITLLPAPIGPSYASIVASLDADCSRYTAQIRVQTSRNEIIEKLSEMVLAAAFAFSQKNPLLERIVIFRDGVSEGEFERVRLEELEPLKAALANQYAKLKVSKIPRPAFTYIVVGKRHHFRFFAKHARDQDNSRNLISGFVVDQGIESPVFQDFYLQSQPGLKGTSIPSHYTVIEDENFGRNADKYSLCHCYARSTRSVKIPAPLVCRRAKFHLDEVAQQSDNMSHISDQIQFYNSHFQNVHDRLRTSTMYFL</sequence>
<dbReference type="InterPro" id="IPR012337">
    <property type="entry name" value="RNaseH-like_sf"/>
</dbReference>
<dbReference type="AlphaFoldDB" id="A0A6A4HAD6"/>
<gene>
    <name evidence="2" type="ORF">BT96DRAFT_923144</name>
</gene>
<name>A0A6A4HAD6_9AGAR</name>
<evidence type="ECO:0000313" key="3">
    <source>
        <dbReference type="Proteomes" id="UP000799118"/>
    </source>
</evidence>
<dbReference type="GO" id="GO:0003676">
    <property type="term" value="F:nucleic acid binding"/>
    <property type="evidence" value="ECO:0007669"/>
    <property type="project" value="InterPro"/>
</dbReference>
<dbReference type="Proteomes" id="UP000799118">
    <property type="component" value="Unassembled WGS sequence"/>
</dbReference>
<dbReference type="Gene3D" id="2.170.260.10">
    <property type="entry name" value="paz domain"/>
    <property type="match status" value="1"/>
</dbReference>
<dbReference type="InterPro" id="IPR003165">
    <property type="entry name" value="Piwi"/>
</dbReference>
<evidence type="ECO:0000259" key="1">
    <source>
        <dbReference type="PROSITE" id="PS50822"/>
    </source>
</evidence>
<dbReference type="InterPro" id="IPR032474">
    <property type="entry name" value="Argonaute_N"/>
</dbReference>
<evidence type="ECO:0000313" key="2">
    <source>
        <dbReference type="EMBL" id="KAE9395011.1"/>
    </source>
</evidence>
<dbReference type="PANTHER" id="PTHR22891">
    <property type="entry name" value="EUKARYOTIC TRANSLATION INITIATION FACTOR 2C"/>
    <property type="match status" value="1"/>
</dbReference>
<proteinExistence type="predicted"/>
<reference evidence="2" key="1">
    <citation type="journal article" date="2019" name="Environ. Microbiol.">
        <title>Fungal ecological strategies reflected in gene transcription - a case study of two litter decomposers.</title>
        <authorList>
            <person name="Barbi F."/>
            <person name="Kohler A."/>
            <person name="Barry K."/>
            <person name="Baskaran P."/>
            <person name="Daum C."/>
            <person name="Fauchery L."/>
            <person name="Ihrmark K."/>
            <person name="Kuo A."/>
            <person name="LaButti K."/>
            <person name="Lipzen A."/>
            <person name="Morin E."/>
            <person name="Grigoriev I.V."/>
            <person name="Henrissat B."/>
            <person name="Lindahl B."/>
            <person name="Martin F."/>
        </authorList>
    </citation>
    <scope>NUCLEOTIDE SEQUENCE</scope>
    <source>
        <strain evidence="2">JB14</strain>
    </source>
</reference>
<keyword evidence="3" id="KW-1185">Reference proteome</keyword>
<dbReference type="EMBL" id="ML769539">
    <property type="protein sequence ID" value="KAE9395011.1"/>
    <property type="molecule type" value="Genomic_DNA"/>
</dbReference>
<dbReference type="Pfam" id="PF02171">
    <property type="entry name" value="Piwi"/>
    <property type="match status" value="1"/>
</dbReference>
<dbReference type="SMART" id="SM00950">
    <property type="entry name" value="Piwi"/>
    <property type="match status" value="1"/>
</dbReference>
<dbReference type="Gene3D" id="3.40.50.2300">
    <property type="match status" value="1"/>
</dbReference>
<protein>
    <submittedName>
        <fullName evidence="2">Piwi-domain-containing protein</fullName>
    </submittedName>
</protein>
<dbReference type="InterPro" id="IPR036085">
    <property type="entry name" value="PAZ_dom_sf"/>
</dbReference>
<organism evidence="2 3">
    <name type="scientific">Gymnopus androsaceus JB14</name>
    <dbReference type="NCBI Taxonomy" id="1447944"/>
    <lineage>
        <taxon>Eukaryota</taxon>
        <taxon>Fungi</taxon>
        <taxon>Dikarya</taxon>
        <taxon>Basidiomycota</taxon>
        <taxon>Agaricomycotina</taxon>
        <taxon>Agaricomycetes</taxon>
        <taxon>Agaricomycetidae</taxon>
        <taxon>Agaricales</taxon>
        <taxon>Marasmiineae</taxon>
        <taxon>Omphalotaceae</taxon>
        <taxon>Gymnopus</taxon>
    </lineage>
</organism>
<accession>A0A6A4HAD6</accession>
<dbReference type="Gene3D" id="3.30.420.10">
    <property type="entry name" value="Ribonuclease H-like superfamily/Ribonuclease H"/>
    <property type="match status" value="1"/>
</dbReference>
<dbReference type="Pfam" id="PF16486">
    <property type="entry name" value="ArgoN"/>
    <property type="match status" value="1"/>
</dbReference>
<dbReference type="PROSITE" id="PS50822">
    <property type="entry name" value="PIWI"/>
    <property type="match status" value="1"/>
</dbReference>
<dbReference type="SUPFAM" id="SSF53098">
    <property type="entry name" value="Ribonuclease H-like"/>
    <property type="match status" value="1"/>
</dbReference>
<feature type="domain" description="Piwi" evidence="1">
    <location>
        <begin position="485"/>
        <end position="762"/>
    </location>
</feature>
<dbReference type="InterPro" id="IPR036397">
    <property type="entry name" value="RNaseH_sf"/>
</dbReference>
<dbReference type="OrthoDB" id="10252740at2759"/>
<dbReference type="SUPFAM" id="SSF101690">
    <property type="entry name" value="PAZ domain"/>
    <property type="match status" value="1"/>
</dbReference>